<evidence type="ECO:0000256" key="4">
    <source>
        <dbReference type="ARBA" id="ARBA00022942"/>
    </source>
</evidence>
<dbReference type="EMBL" id="RCML01000360">
    <property type="protein sequence ID" value="KAG2979511.1"/>
    <property type="molecule type" value="Genomic_DNA"/>
</dbReference>
<feature type="compositionally biased region" description="Low complexity" evidence="6">
    <location>
        <begin position="200"/>
        <end position="235"/>
    </location>
</feature>
<dbReference type="PANTHER" id="PTHR12225">
    <property type="entry name" value="ADHESION REGULATING MOLECULE 1 110 KDA CELL MEMBRANE GLYCOPROTEIN"/>
    <property type="match status" value="1"/>
</dbReference>
<comment type="caution">
    <text evidence="10">The sequence shown here is derived from an EMBL/GenBank/DDBJ whole genome shotgun (WGS) entry which is preliminary data.</text>
</comment>
<protein>
    <submittedName>
        <fullName evidence="10">Uncharacterized protein</fullName>
    </submittedName>
</protein>
<evidence type="ECO:0000256" key="5">
    <source>
        <dbReference type="ARBA" id="ARBA00023242"/>
    </source>
</evidence>
<dbReference type="EMBL" id="RCMV01000412">
    <property type="protein sequence ID" value="KAG3217612.1"/>
    <property type="molecule type" value="Genomic_DNA"/>
</dbReference>
<dbReference type="VEuPathDB" id="FungiDB:PC110_g9453"/>
<dbReference type="InterPro" id="IPR003903">
    <property type="entry name" value="UIM_dom"/>
</dbReference>
<name>A0A8T1C7L8_9STRA</name>
<dbReference type="Pfam" id="PF16550">
    <property type="entry name" value="RPN13_C"/>
    <property type="match status" value="1"/>
</dbReference>
<dbReference type="Proteomes" id="UP000697107">
    <property type="component" value="Unassembled WGS sequence"/>
</dbReference>
<dbReference type="Gene3D" id="2.30.29.70">
    <property type="entry name" value="Proteasomal ubiquitin receptor Rpn13/ADRM1"/>
    <property type="match status" value="1"/>
</dbReference>
<dbReference type="GO" id="GO:0008541">
    <property type="term" value="C:proteasome regulatory particle, lid subcomplex"/>
    <property type="evidence" value="ECO:0007669"/>
    <property type="project" value="TreeGrafter"/>
</dbReference>
<keyword evidence="4" id="KW-0647">Proteasome</keyword>
<dbReference type="Proteomes" id="UP000774804">
    <property type="component" value="Unassembled WGS sequence"/>
</dbReference>
<dbReference type="GO" id="GO:0061133">
    <property type="term" value="F:endopeptidase activator activity"/>
    <property type="evidence" value="ECO:0007669"/>
    <property type="project" value="TreeGrafter"/>
</dbReference>
<dbReference type="Proteomes" id="UP000760860">
    <property type="component" value="Unassembled WGS sequence"/>
</dbReference>
<dbReference type="Proteomes" id="UP000735874">
    <property type="component" value="Unassembled WGS sequence"/>
</dbReference>
<dbReference type="InterPro" id="IPR038633">
    <property type="entry name" value="Rpn13/ADRM1_Pru_sf"/>
</dbReference>
<dbReference type="FunFam" id="1.10.2020.20:FF:000006">
    <property type="entry name" value="Proteasomal ubiquitin receptor ADRM1"/>
    <property type="match status" value="1"/>
</dbReference>
<dbReference type="PROSITE" id="PS51917">
    <property type="entry name" value="PRU"/>
    <property type="match status" value="1"/>
</dbReference>
<dbReference type="PROSITE" id="PS50330">
    <property type="entry name" value="UIM"/>
    <property type="match status" value="1"/>
</dbReference>
<dbReference type="InterPro" id="IPR044868">
    <property type="entry name" value="Rpn13/ADRM1_Pru"/>
</dbReference>
<evidence type="ECO:0000256" key="6">
    <source>
        <dbReference type="SAM" id="MobiDB-lite"/>
    </source>
</evidence>
<evidence type="ECO:0000259" key="8">
    <source>
        <dbReference type="PROSITE" id="PS51917"/>
    </source>
</evidence>
<dbReference type="PANTHER" id="PTHR12225:SF0">
    <property type="entry name" value="PROTEASOMAL UBIQUITIN RECEPTOR ADRM1"/>
    <property type="match status" value="1"/>
</dbReference>
<comment type="subcellular location">
    <subcellularLocation>
        <location evidence="2">Cytoplasm</location>
    </subcellularLocation>
    <subcellularLocation>
        <location evidence="1">Nucleus</location>
    </subcellularLocation>
</comment>
<dbReference type="PROSITE" id="PS51916">
    <property type="entry name" value="DEUBAD"/>
    <property type="match status" value="1"/>
</dbReference>
<evidence type="ECO:0000259" key="7">
    <source>
        <dbReference type="PROSITE" id="PS51916"/>
    </source>
</evidence>
<proteinExistence type="predicted"/>
<evidence type="ECO:0000313" key="9">
    <source>
        <dbReference type="EMBL" id="KAG2860561.1"/>
    </source>
</evidence>
<reference evidence="10" key="1">
    <citation type="submission" date="2018-10" db="EMBL/GenBank/DDBJ databases">
        <title>Effector identification in a new, highly contiguous assembly of the strawberry crown rot pathogen Phytophthora cactorum.</title>
        <authorList>
            <person name="Armitage A.D."/>
            <person name="Nellist C.F."/>
            <person name="Bates H."/>
            <person name="Vickerstaff R.J."/>
            <person name="Harrison R.J."/>
        </authorList>
    </citation>
    <scope>NUCLEOTIDE SEQUENCE</scope>
    <source>
        <strain evidence="9">15-7</strain>
        <strain evidence="10">4032</strain>
        <strain evidence="11">P415</strain>
        <strain evidence="12">P421</strain>
    </source>
</reference>
<dbReference type="Pfam" id="PF04683">
    <property type="entry name" value="Rpn13_ADRM1_Pru"/>
    <property type="match status" value="1"/>
</dbReference>
<dbReference type="GO" id="GO:0005737">
    <property type="term" value="C:cytoplasm"/>
    <property type="evidence" value="ECO:0007669"/>
    <property type="project" value="UniProtKB-SubCell"/>
</dbReference>
<keyword evidence="3" id="KW-0963">Cytoplasm</keyword>
<accession>A0A8T1C7L8</accession>
<dbReference type="EMBL" id="RCMG01000180">
    <property type="protein sequence ID" value="KAG2860561.1"/>
    <property type="molecule type" value="Genomic_DNA"/>
</dbReference>
<dbReference type="InterPro" id="IPR044867">
    <property type="entry name" value="DEUBAD_dom"/>
</dbReference>
<evidence type="ECO:0000256" key="3">
    <source>
        <dbReference type="ARBA" id="ARBA00022490"/>
    </source>
</evidence>
<evidence type="ECO:0000313" key="11">
    <source>
        <dbReference type="EMBL" id="KAG2979511.1"/>
    </source>
</evidence>
<evidence type="ECO:0000313" key="13">
    <source>
        <dbReference type="Proteomes" id="UP000774804"/>
    </source>
</evidence>
<dbReference type="AlphaFoldDB" id="A0A8T1C7L8"/>
<feature type="domain" description="DEUBAD" evidence="7">
    <location>
        <begin position="330"/>
        <end position="441"/>
    </location>
</feature>
<dbReference type="FunFam" id="2.30.29.70:FF:000005">
    <property type="entry name" value="Proteasomal ubiquitin receptor ADRM1"/>
    <property type="match status" value="1"/>
</dbReference>
<evidence type="ECO:0000256" key="2">
    <source>
        <dbReference type="ARBA" id="ARBA00004496"/>
    </source>
</evidence>
<sequence>MASSLFPQFGNVFAPSTAGRNELVSFNAGKMTVKPTANGKFLITPQLEKGKVCLSRGDDQLLHFQWVDRQTGASPEDFIIFPDDAHFAKVDTGRPDDRVYILQYKNSSRRFFFWMQNKDASRDEELVKKVNDCMNNAQAASSSDGSRGSGNNVQLDHNAIMQMLGAMGAGDQGRGGAGGSGQAVQMSELQNILQNMGLPAGAQSAASSPATSAVSSSQASQNGGGSSAAATTASTQHEHDVSGMEVDEMDEDELLRLAIEESMRDGGSTNPNAAASSTTRSASSAPVSTPAATVPAPSAPAPAPAPASTTTAAGTLTTADLQRAMASFQQLAQPKPVSLTKLLGADNMSTILDDPTCVEALLQHLPEGSQTPAELRATLRSPQLRQSIGSLVNALQTGNFTAVMANFGLDPSAGAAKLAFGDGVGALLAAIQAWADQQDTSMEGDQTK</sequence>
<dbReference type="GO" id="GO:0070628">
    <property type="term" value="F:proteasome binding"/>
    <property type="evidence" value="ECO:0007669"/>
    <property type="project" value="TreeGrafter"/>
</dbReference>
<feature type="region of interest" description="Disordered" evidence="6">
    <location>
        <begin position="200"/>
        <end position="247"/>
    </location>
</feature>
<dbReference type="InterPro" id="IPR032368">
    <property type="entry name" value="RPN13_DEUBAD"/>
</dbReference>
<feature type="region of interest" description="Disordered" evidence="6">
    <location>
        <begin position="263"/>
        <end position="310"/>
    </location>
</feature>
<dbReference type="Gene3D" id="1.10.2020.20">
    <property type="match status" value="1"/>
</dbReference>
<keyword evidence="5" id="KW-0539">Nucleus</keyword>
<gene>
    <name evidence="9" type="ORF">PC113_g7949</name>
    <name evidence="10" type="ORF">PC115_g11073</name>
    <name evidence="11" type="ORF">PC118_g11714</name>
    <name evidence="12" type="ORF">PC129_g11570</name>
</gene>
<feature type="compositionally biased region" description="Low complexity" evidence="6">
    <location>
        <begin position="268"/>
        <end position="296"/>
    </location>
</feature>
<evidence type="ECO:0000313" key="12">
    <source>
        <dbReference type="EMBL" id="KAG3217612.1"/>
    </source>
</evidence>
<dbReference type="GO" id="GO:0005634">
    <property type="term" value="C:nucleus"/>
    <property type="evidence" value="ECO:0007669"/>
    <property type="project" value="UniProtKB-SubCell"/>
</dbReference>
<evidence type="ECO:0000313" key="10">
    <source>
        <dbReference type="EMBL" id="KAG2916409.1"/>
    </source>
</evidence>
<dbReference type="InterPro" id="IPR006773">
    <property type="entry name" value="Rpn13/ADRM1"/>
</dbReference>
<dbReference type="CDD" id="cd13314">
    <property type="entry name" value="PH_Rpn13"/>
    <property type="match status" value="1"/>
</dbReference>
<dbReference type="EMBL" id="RCMI01000340">
    <property type="protein sequence ID" value="KAG2916409.1"/>
    <property type="molecule type" value="Genomic_DNA"/>
</dbReference>
<organism evidence="10 13">
    <name type="scientific">Phytophthora cactorum</name>
    <dbReference type="NCBI Taxonomy" id="29920"/>
    <lineage>
        <taxon>Eukaryota</taxon>
        <taxon>Sar</taxon>
        <taxon>Stramenopiles</taxon>
        <taxon>Oomycota</taxon>
        <taxon>Peronosporomycetes</taxon>
        <taxon>Peronosporales</taxon>
        <taxon>Peronosporaceae</taxon>
        <taxon>Phytophthora</taxon>
    </lineage>
</organism>
<evidence type="ECO:0000256" key="1">
    <source>
        <dbReference type="ARBA" id="ARBA00004123"/>
    </source>
</evidence>
<feature type="domain" description="Pru" evidence="8">
    <location>
        <begin position="18"/>
        <end position="137"/>
    </location>
</feature>
<dbReference type="InterPro" id="IPR038108">
    <property type="entry name" value="RPN13_DEUBAD_sf"/>
</dbReference>